<dbReference type="RefSeq" id="WP_193192853.1">
    <property type="nucleotide sequence ID" value="NZ_JACZFR010000035.1"/>
</dbReference>
<keyword evidence="3" id="KW-0676">Redox-active center</keyword>
<dbReference type="InterPro" id="IPR013740">
    <property type="entry name" value="Redoxin"/>
</dbReference>
<gene>
    <name evidence="6" type="ORF">ACFQBM_09810</name>
</gene>
<comment type="subcellular location">
    <subcellularLocation>
        <location evidence="1">Cell envelope</location>
    </subcellularLocation>
</comment>
<dbReference type="CDD" id="cd02966">
    <property type="entry name" value="TlpA_like_family"/>
    <property type="match status" value="1"/>
</dbReference>
<evidence type="ECO:0000313" key="6">
    <source>
        <dbReference type="EMBL" id="MFC6633577.1"/>
    </source>
</evidence>
<accession>A0ABW1YPS0</accession>
<keyword evidence="4" id="KW-0732">Signal</keyword>
<evidence type="ECO:0000256" key="2">
    <source>
        <dbReference type="ARBA" id="ARBA00022748"/>
    </source>
</evidence>
<dbReference type="InterPro" id="IPR013766">
    <property type="entry name" value="Thioredoxin_domain"/>
</dbReference>
<dbReference type="PANTHER" id="PTHR42852">
    <property type="entry name" value="THIOL:DISULFIDE INTERCHANGE PROTEIN DSBE"/>
    <property type="match status" value="1"/>
</dbReference>
<feature type="chain" id="PRO_5047461744" evidence="4">
    <location>
        <begin position="20"/>
        <end position="158"/>
    </location>
</feature>
<dbReference type="PANTHER" id="PTHR42852:SF17">
    <property type="entry name" value="THIOREDOXIN-LIKE PROTEIN HI_1115"/>
    <property type="match status" value="1"/>
</dbReference>
<reference evidence="7" key="1">
    <citation type="journal article" date="2019" name="Int. J. Syst. Evol. Microbiol.">
        <title>The Global Catalogue of Microorganisms (GCM) 10K type strain sequencing project: providing services to taxonomists for standard genome sequencing and annotation.</title>
        <authorList>
            <consortium name="The Broad Institute Genomics Platform"/>
            <consortium name="The Broad Institute Genome Sequencing Center for Infectious Disease"/>
            <person name="Wu L."/>
            <person name="Ma J."/>
        </authorList>
    </citation>
    <scope>NUCLEOTIDE SEQUENCE [LARGE SCALE GENOMIC DNA]</scope>
    <source>
        <strain evidence="7">CGMCC 1.13718</strain>
    </source>
</reference>
<feature type="domain" description="Thioredoxin" evidence="5">
    <location>
        <begin position="17"/>
        <end position="157"/>
    </location>
</feature>
<name>A0ABW1YPS0_9GAMM</name>
<dbReference type="InterPro" id="IPR017937">
    <property type="entry name" value="Thioredoxin_CS"/>
</dbReference>
<comment type="caution">
    <text evidence="6">The sequence shown here is derived from an EMBL/GenBank/DDBJ whole genome shotgun (WGS) entry which is preliminary data.</text>
</comment>
<dbReference type="PROSITE" id="PS00194">
    <property type="entry name" value="THIOREDOXIN_1"/>
    <property type="match status" value="1"/>
</dbReference>
<evidence type="ECO:0000259" key="5">
    <source>
        <dbReference type="PROSITE" id="PS51352"/>
    </source>
</evidence>
<organism evidence="6 7">
    <name type="scientific">Microbulbifer taiwanensis</name>
    <dbReference type="NCBI Taxonomy" id="986746"/>
    <lineage>
        <taxon>Bacteria</taxon>
        <taxon>Pseudomonadati</taxon>
        <taxon>Pseudomonadota</taxon>
        <taxon>Gammaproteobacteria</taxon>
        <taxon>Cellvibrionales</taxon>
        <taxon>Microbulbiferaceae</taxon>
        <taxon>Microbulbifer</taxon>
    </lineage>
</organism>
<dbReference type="PROSITE" id="PS51352">
    <property type="entry name" value="THIOREDOXIN_2"/>
    <property type="match status" value="1"/>
</dbReference>
<dbReference type="Gene3D" id="3.40.30.10">
    <property type="entry name" value="Glutaredoxin"/>
    <property type="match status" value="1"/>
</dbReference>
<evidence type="ECO:0000313" key="7">
    <source>
        <dbReference type="Proteomes" id="UP001596425"/>
    </source>
</evidence>
<proteinExistence type="predicted"/>
<keyword evidence="2" id="KW-0201">Cytochrome c-type biogenesis</keyword>
<dbReference type="EMBL" id="JBHSVR010000001">
    <property type="protein sequence ID" value="MFC6633577.1"/>
    <property type="molecule type" value="Genomic_DNA"/>
</dbReference>
<evidence type="ECO:0000256" key="4">
    <source>
        <dbReference type="SAM" id="SignalP"/>
    </source>
</evidence>
<dbReference type="Pfam" id="PF08534">
    <property type="entry name" value="Redoxin"/>
    <property type="match status" value="1"/>
</dbReference>
<sequence>MFRLLAGLALILSSQFALAAEPSFDFSLASNKGANLRLAEQRGDVIMLNFWASWCGPCRKEMPLLDELHARYEAAGFQVWGVNVDSERADAEKMLGKIPVDFPILFDSSGEVSKKYGIDAMPSSVFIDRDGNVRQIHRGYRDGDEAAYKKIIKELIRE</sequence>
<feature type="signal peptide" evidence="4">
    <location>
        <begin position="1"/>
        <end position="19"/>
    </location>
</feature>
<dbReference type="InterPro" id="IPR050553">
    <property type="entry name" value="Thioredoxin_ResA/DsbE_sf"/>
</dbReference>
<dbReference type="Proteomes" id="UP001596425">
    <property type="component" value="Unassembled WGS sequence"/>
</dbReference>
<dbReference type="InterPro" id="IPR036249">
    <property type="entry name" value="Thioredoxin-like_sf"/>
</dbReference>
<keyword evidence="7" id="KW-1185">Reference proteome</keyword>
<protein>
    <submittedName>
        <fullName evidence="6">TlpA disulfide reductase family protein</fullName>
    </submittedName>
</protein>
<dbReference type="SUPFAM" id="SSF52833">
    <property type="entry name" value="Thioredoxin-like"/>
    <property type="match status" value="1"/>
</dbReference>
<evidence type="ECO:0000256" key="3">
    <source>
        <dbReference type="ARBA" id="ARBA00023284"/>
    </source>
</evidence>
<evidence type="ECO:0000256" key="1">
    <source>
        <dbReference type="ARBA" id="ARBA00004196"/>
    </source>
</evidence>